<evidence type="ECO:0000256" key="5">
    <source>
        <dbReference type="ARBA" id="ARBA00022692"/>
    </source>
</evidence>
<dbReference type="PANTHER" id="PTHR35011:SF4">
    <property type="entry name" value="SLL1102 PROTEIN"/>
    <property type="match status" value="1"/>
</dbReference>
<keyword evidence="3" id="KW-1003">Cell membrane</keyword>
<feature type="transmembrane region" description="Helical" evidence="9">
    <location>
        <begin position="93"/>
        <end position="118"/>
    </location>
</feature>
<dbReference type="PANTHER" id="PTHR35011">
    <property type="entry name" value="2,3-DIKETO-L-GULONATE TRAP TRANSPORTER SMALL PERMEASE PROTEIN YIAM"/>
    <property type="match status" value="1"/>
</dbReference>
<keyword evidence="5 9" id="KW-0812">Transmembrane</keyword>
<dbReference type="RefSeq" id="WP_377031369.1">
    <property type="nucleotide sequence ID" value="NZ_JBHOMY010000120.1"/>
</dbReference>
<dbReference type="InterPro" id="IPR055348">
    <property type="entry name" value="DctQ"/>
</dbReference>
<dbReference type="Pfam" id="PF04290">
    <property type="entry name" value="DctQ"/>
    <property type="match status" value="1"/>
</dbReference>
<evidence type="ECO:0000256" key="3">
    <source>
        <dbReference type="ARBA" id="ARBA00022475"/>
    </source>
</evidence>
<feature type="transmembrane region" description="Helical" evidence="9">
    <location>
        <begin position="21"/>
        <end position="43"/>
    </location>
</feature>
<accession>A0ABV6YFX3</accession>
<keyword evidence="6 9" id="KW-1133">Transmembrane helix</keyword>
<dbReference type="EMBL" id="JBHOMY010000120">
    <property type="protein sequence ID" value="MFC1459985.1"/>
    <property type="molecule type" value="Genomic_DNA"/>
</dbReference>
<evidence type="ECO:0000256" key="7">
    <source>
        <dbReference type="ARBA" id="ARBA00023136"/>
    </source>
</evidence>
<evidence type="ECO:0000256" key="1">
    <source>
        <dbReference type="ARBA" id="ARBA00004429"/>
    </source>
</evidence>
<evidence type="ECO:0000256" key="2">
    <source>
        <dbReference type="ARBA" id="ARBA00022448"/>
    </source>
</evidence>
<evidence type="ECO:0000256" key="8">
    <source>
        <dbReference type="ARBA" id="ARBA00038436"/>
    </source>
</evidence>
<keyword evidence="4 9" id="KW-0997">Cell inner membrane</keyword>
<comment type="subcellular location">
    <subcellularLocation>
        <location evidence="1 9">Cell inner membrane</location>
        <topology evidence="1 9">Multi-pass membrane protein</topology>
    </subcellularLocation>
</comment>
<evidence type="ECO:0000256" key="4">
    <source>
        <dbReference type="ARBA" id="ARBA00022519"/>
    </source>
</evidence>
<gene>
    <name evidence="11" type="ORF">ACETIH_25430</name>
</gene>
<evidence type="ECO:0000256" key="6">
    <source>
        <dbReference type="ARBA" id="ARBA00022989"/>
    </source>
</evidence>
<feature type="domain" description="Tripartite ATP-independent periplasmic transporters DctQ component" evidence="10">
    <location>
        <begin position="30"/>
        <end position="161"/>
    </location>
</feature>
<dbReference type="Proteomes" id="UP001593940">
    <property type="component" value="Unassembled WGS sequence"/>
</dbReference>
<organism evidence="11 12">
    <name type="scientific">Microvirga arabica</name>
    <dbReference type="NCBI Taxonomy" id="1128671"/>
    <lineage>
        <taxon>Bacteria</taxon>
        <taxon>Pseudomonadati</taxon>
        <taxon>Pseudomonadota</taxon>
        <taxon>Alphaproteobacteria</taxon>
        <taxon>Hyphomicrobiales</taxon>
        <taxon>Methylobacteriaceae</taxon>
        <taxon>Microvirga</taxon>
    </lineage>
</organism>
<comment type="function">
    <text evidence="9">Part of the tripartite ATP-independent periplasmic (TRAP) transport system.</text>
</comment>
<evidence type="ECO:0000313" key="11">
    <source>
        <dbReference type="EMBL" id="MFC1459985.1"/>
    </source>
</evidence>
<sequence length="208" mass="23002">MTALLGLSRVIDSINERIGKVAAWAIVVAILVSAINAIIRRLFGVSSNAWLELQWYLFGAVFMLCAAWTLKVNEHIRIDILSNKLSKRGRDTIDLIGHLFFLLPFLALMLYLCLPYFLNSYRSGEVSSNAGGLLIWPAKGLILLGFISLAFQWLSELIKRVAIMNGQLVDEHDHAGHHSPEAEAQRLIAEMADPNIARGGEPPGDGVR</sequence>
<comment type="subunit">
    <text evidence="9">The complex comprises the extracytoplasmic solute receptor protein and the two transmembrane proteins.</text>
</comment>
<feature type="transmembrane region" description="Helical" evidence="9">
    <location>
        <begin position="130"/>
        <end position="154"/>
    </location>
</feature>
<evidence type="ECO:0000256" key="9">
    <source>
        <dbReference type="RuleBase" id="RU369079"/>
    </source>
</evidence>
<evidence type="ECO:0000313" key="12">
    <source>
        <dbReference type="Proteomes" id="UP001593940"/>
    </source>
</evidence>
<dbReference type="InterPro" id="IPR007387">
    <property type="entry name" value="TRAP_DctQ"/>
</dbReference>
<protein>
    <recommendedName>
        <fullName evidence="9">TRAP transporter small permease protein</fullName>
    </recommendedName>
</protein>
<keyword evidence="2 9" id="KW-0813">Transport</keyword>
<proteinExistence type="inferred from homology"/>
<reference evidence="11 12" key="1">
    <citation type="submission" date="2024-09" db="EMBL/GenBank/DDBJ databases">
        <title>Nodulacao em especies de Leguminosae Basais da Amazonia e Caracterizacao dos Rizobios e Bacterias Associadas aos Nodulos.</title>
        <authorList>
            <person name="Jambeiro I.C.A."/>
            <person name="Lopes I.S."/>
            <person name="Aguiar E.R.G.R."/>
            <person name="Santos A.F.J."/>
            <person name="Dos Santos J.M.F."/>
            <person name="Gross E."/>
        </authorList>
    </citation>
    <scope>NUCLEOTIDE SEQUENCE [LARGE SCALE GENOMIC DNA]</scope>
    <source>
        <strain evidence="11 12">BRUESC1165</strain>
    </source>
</reference>
<feature type="transmembrane region" description="Helical" evidence="9">
    <location>
        <begin position="55"/>
        <end position="72"/>
    </location>
</feature>
<evidence type="ECO:0000259" key="10">
    <source>
        <dbReference type="Pfam" id="PF04290"/>
    </source>
</evidence>
<keyword evidence="12" id="KW-1185">Reference proteome</keyword>
<comment type="caution">
    <text evidence="11">The sequence shown here is derived from an EMBL/GenBank/DDBJ whole genome shotgun (WGS) entry which is preliminary data.</text>
</comment>
<keyword evidence="7 9" id="KW-0472">Membrane</keyword>
<name>A0ABV6YFX3_9HYPH</name>
<comment type="similarity">
    <text evidence="8 9">Belongs to the TRAP transporter small permease family.</text>
</comment>